<comment type="caution">
    <text evidence="2">The sequence shown here is derived from an EMBL/GenBank/DDBJ whole genome shotgun (WGS) entry which is preliminary data.</text>
</comment>
<evidence type="ECO:0000256" key="1">
    <source>
        <dbReference type="SAM" id="MobiDB-lite"/>
    </source>
</evidence>
<protein>
    <submittedName>
        <fullName evidence="2">Uncharacterized protein</fullName>
    </submittedName>
</protein>
<reference evidence="2 3" key="1">
    <citation type="journal article" date="2016" name="DNA Res.">
        <title>The draft genome of MD-2 pineapple using hybrid error correction of long reads.</title>
        <authorList>
            <person name="Redwan R.M."/>
            <person name="Saidin A."/>
            <person name="Kumar S.V."/>
        </authorList>
    </citation>
    <scope>NUCLEOTIDE SEQUENCE [LARGE SCALE GENOMIC DNA]</scope>
    <source>
        <strain evidence="3">cv. MD2</strain>
        <tissue evidence="2">Leaf</tissue>
    </source>
</reference>
<evidence type="ECO:0000313" key="2">
    <source>
        <dbReference type="EMBL" id="OAY65113.1"/>
    </source>
</evidence>
<dbReference type="GO" id="GO:0005737">
    <property type="term" value="C:cytoplasm"/>
    <property type="evidence" value="ECO:0007669"/>
    <property type="project" value="TreeGrafter"/>
</dbReference>
<gene>
    <name evidence="2" type="ORF">ACMD2_21634</name>
</gene>
<feature type="region of interest" description="Disordered" evidence="1">
    <location>
        <begin position="97"/>
        <end position="116"/>
    </location>
</feature>
<dbReference type="STRING" id="4615.A0A199UK61"/>
<sequence length="116" mass="13817">MFVYTYNGNMARAVQGHRRFEGFLKTINPDWYYLTNNKYAISCNNKYAICSFIFCLKFEIFSIMSQEKDCPYERRSEDGPKFEEYFYSNPQPECLCSNGTRGDDRDLERFETRTSP</sequence>
<dbReference type="PANTHER" id="PTHR31741:SF4">
    <property type="entry name" value="O-FUCOSYLTRANSFERASE 28"/>
    <property type="match status" value="1"/>
</dbReference>
<name>A0A199UK61_ANACO</name>
<accession>A0A199UK61</accession>
<organism evidence="2 3">
    <name type="scientific">Ananas comosus</name>
    <name type="common">Pineapple</name>
    <name type="synonym">Ananas ananas</name>
    <dbReference type="NCBI Taxonomy" id="4615"/>
    <lineage>
        <taxon>Eukaryota</taxon>
        <taxon>Viridiplantae</taxon>
        <taxon>Streptophyta</taxon>
        <taxon>Embryophyta</taxon>
        <taxon>Tracheophyta</taxon>
        <taxon>Spermatophyta</taxon>
        <taxon>Magnoliopsida</taxon>
        <taxon>Liliopsida</taxon>
        <taxon>Poales</taxon>
        <taxon>Bromeliaceae</taxon>
        <taxon>Bromelioideae</taxon>
        <taxon>Ananas</taxon>
    </lineage>
</organism>
<dbReference type="AlphaFoldDB" id="A0A199UK61"/>
<dbReference type="PANTHER" id="PTHR31741">
    <property type="entry name" value="OS02G0726500 PROTEIN-RELATED"/>
    <property type="match status" value="1"/>
</dbReference>
<evidence type="ECO:0000313" key="3">
    <source>
        <dbReference type="Proteomes" id="UP000092600"/>
    </source>
</evidence>
<proteinExistence type="predicted"/>
<dbReference type="EMBL" id="LSRQ01007276">
    <property type="protein sequence ID" value="OAY65113.1"/>
    <property type="molecule type" value="Genomic_DNA"/>
</dbReference>
<feature type="compositionally biased region" description="Basic and acidic residues" evidence="1">
    <location>
        <begin position="101"/>
        <end position="116"/>
    </location>
</feature>
<dbReference type="Proteomes" id="UP000092600">
    <property type="component" value="Unassembled WGS sequence"/>
</dbReference>